<keyword evidence="11 16" id="KW-0472">Membrane</keyword>
<keyword evidence="9 16" id="KW-1133">Transmembrane helix</keyword>
<evidence type="ECO:0000313" key="19">
    <source>
        <dbReference type="EMBL" id="MBO0332217.1"/>
    </source>
</evidence>
<dbReference type="InterPro" id="IPR036257">
    <property type="entry name" value="Cyt_c_oxidase_su2_TM_sf"/>
</dbReference>
<evidence type="ECO:0000256" key="11">
    <source>
        <dbReference type="ARBA" id="ARBA00023136"/>
    </source>
</evidence>
<comment type="subcellular location">
    <subcellularLocation>
        <location evidence="14">Cell membrane</location>
        <topology evidence="14">Multi-pass membrane protein</topology>
    </subcellularLocation>
    <subcellularLocation>
        <location evidence="1">Membrane</location>
        <topology evidence="1">Multi-pass membrane protein</topology>
    </subcellularLocation>
</comment>
<evidence type="ECO:0000259" key="18">
    <source>
        <dbReference type="PROSITE" id="PS50999"/>
    </source>
</evidence>
<dbReference type="PANTHER" id="PTHR22888:SF9">
    <property type="entry name" value="CYTOCHROME C OXIDASE SUBUNIT 2"/>
    <property type="match status" value="1"/>
</dbReference>
<evidence type="ECO:0000313" key="20">
    <source>
        <dbReference type="Proteomes" id="UP000664761"/>
    </source>
</evidence>
<dbReference type="PROSITE" id="PS50999">
    <property type="entry name" value="COX2_TM"/>
    <property type="match status" value="1"/>
</dbReference>
<evidence type="ECO:0000256" key="3">
    <source>
        <dbReference type="ARBA" id="ARBA00022448"/>
    </source>
</evidence>
<dbReference type="InterPro" id="IPR045187">
    <property type="entry name" value="CcO_II"/>
</dbReference>
<evidence type="ECO:0000256" key="7">
    <source>
        <dbReference type="ARBA" id="ARBA00022967"/>
    </source>
</evidence>
<evidence type="ECO:0000259" key="17">
    <source>
        <dbReference type="PROSITE" id="PS50857"/>
    </source>
</evidence>
<dbReference type="PROSITE" id="PS50857">
    <property type="entry name" value="COX2_CUA"/>
    <property type="match status" value="1"/>
</dbReference>
<sequence>MGMVRNLVAFIAVIAGTVLTMGTATAEQGQPAPWQMTFQQAFSPVAAEQHVFHDMLLWIISAISIFVLVLLVYVILRFNKRANPNPSKTSHNTFIEIIWTVVPIMILIVIMIPSLKLLYYGDRIETPDMTLKAIGYQWYWGYEYMDEEGLAFDAVMLEKDELKPGQPRLLATDNAIVLPIETNIRVLVTAEDVLHSWALPAFGVKMDAVPGRLNETWMRIDKEGMYYGQCSELCGARHGFMPIMIKAVSKEDYAKWLVEAKKEFASGGAPAIKFAQVTSTSAE</sequence>
<evidence type="ECO:0000256" key="5">
    <source>
        <dbReference type="ARBA" id="ARBA00022692"/>
    </source>
</evidence>
<keyword evidence="5 14" id="KW-0812">Transmembrane</keyword>
<dbReference type="InterPro" id="IPR011759">
    <property type="entry name" value="Cyt_c_oxidase_su2_TM_dom"/>
</dbReference>
<dbReference type="Pfam" id="PF00116">
    <property type="entry name" value="COX2"/>
    <property type="match status" value="1"/>
</dbReference>
<keyword evidence="8 14" id="KW-0249">Electron transport</keyword>
<dbReference type="PANTHER" id="PTHR22888">
    <property type="entry name" value="CYTOCHROME C OXIDASE, SUBUNIT II"/>
    <property type="match status" value="1"/>
</dbReference>
<comment type="catalytic activity">
    <reaction evidence="13 15">
        <text>4 Fe(II)-[cytochrome c] + O2 + 8 H(+)(in) = 4 Fe(III)-[cytochrome c] + 2 H2O + 4 H(+)(out)</text>
        <dbReference type="Rhea" id="RHEA:11436"/>
        <dbReference type="Rhea" id="RHEA-COMP:10350"/>
        <dbReference type="Rhea" id="RHEA-COMP:14399"/>
        <dbReference type="ChEBI" id="CHEBI:15377"/>
        <dbReference type="ChEBI" id="CHEBI:15378"/>
        <dbReference type="ChEBI" id="CHEBI:15379"/>
        <dbReference type="ChEBI" id="CHEBI:29033"/>
        <dbReference type="ChEBI" id="CHEBI:29034"/>
        <dbReference type="EC" id="7.1.1.9"/>
    </reaction>
</comment>
<dbReference type="Pfam" id="PF02790">
    <property type="entry name" value="COX2_TM"/>
    <property type="match status" value="1"/>
</dbReference>
<feature type="domain" description="Cytochrome oxidase subunit II transmembrane region profile" evidence="18">
    <location>
        <begin position="30"/>
        <end position="125"/>
    </location>
</feature>
<evidence type="ECO:0000256" key="15">
    <source>
        <dbReference type="RuleBase" id="RU004024"/>
    </source>
</evidence>
<keyword evidence="7" id="KW-1278">Translocase</keyword>
<evidence type="ECO:0000256" key="2">
    <source>
        <dbReference type="ARBA" id="ARBA00007866"/>
    </source>
</evidence>
<evidence type="ECO:0000256" key="6">
    <source>
        <dbReference type="ARBA" id="ARBA00022723"/>
    </source>
</evidence>
<dbReference type="Gene3D" id="1.10.287.90">
    <property type="match status" value="1"/>
</dbReference>
<evidence type="ECO:0000256" key="4">
    <source>
        <dbReference type="ARBA" id="ARBA00022660"/>
    </source>
</evidence>
<dbReference type="PRINTS" id="PR01166">
    <property type="entry name" value="CYCOXIDASEII"/>
</dbReference>
<comment type="caution">
    <text evidence="19">The sequence shown here is derived from an EMBL/GenBank/DDBJ whole genome shotgun (WGS) entry which is preliminary data.</text>
</comment>
<dbReference type="RefSeq" id="WP_207041162.1">
    <property type="nucleotide sequence ID" value="NZ_JAFLNC010000001.1"/>
</dbReference>
<evidence type="ECO:0000256" key="13">
    <source>
        <dbReference type="ARBA" id="ARBA00047816"/>
    </source>
</evidence>
<dbReference type="Proteomes" id="UP000664761">
    <property type="component" value="Unassembled WGS sequence"/>
</dbReference>
<evidence type="ECO:0000256" key="10">
    <source>
        <dbReference type="ARBA" id="ARBA00023008"/>
    </source>
</evidence>
<dbReference type="InterPro" id="IPR008972">
    <property type="entry name" value="Cupredoxin"/>
</dbReference>
<protein>
    <recommendedName>
        <fullName evidence="15">Cytochrome c oxidase subunit 2</fullName>
        <ecNumber evidence="15">7.1.1.9</ecNumber>
    </recommendedName>
</protein>
<dbReference type="CDD" id="cd13912">
    <property type="entry name" value="CcO_II_C"/>
    <property type="match status" value="1"/>
</dbReference>
<evidence type="ECO:0000256" key="1">
    <source>
        <dbReference type="ARBA" id="ARBA00004141"/>
    </source>
</evidence>
<dbReference type="SUPFAM" id="SSF81464">
    <property type="entry name" value="Cytochrome c oxidase subunit II-like, transmembrane region"/>
    <property type="match status" value="1"/>
</dbReference>
<evidence type="ECO:0000256" key="8">
    <source>
        <dbReference type="ARBA" id="ARBA00022982"/>
    </source>
</evidence>
<feature type="transmembrane region" description="Helical" evidence="16">
    <location>
        <begin position="97"/>
        <end position="119"/>
    </location>
</feature>
<feature type="transmembrane region" description="Helical" evidence="16">
    <location>
        <begin position="55"/>
        <end position="76"/>
    </location>
</feature>
<accession>A0ABS3F2R9</accession>
<comment type="function">
    <text evidence="12 15">Subunits I and II form the functional core of the enzyme complex. Electrons originating in cytochrome c are transferred via heme a and Cu(A) to the binuclear center formed by heme a3 and Cu(B).</text>
</comment>
<keyword evidence="4 14" id="KW-0679">Respiratory chain</keyword>
<proteinExistence type="inferred from homology"/>
<reference evidence="19 20" key="1">
    <citation type="submission" date="2021-03" db="EMBL/GenBank/DDBJ databases">
        <title>Sneathiella sp. CAU 1612 isolated from Kang Won-do.</title>
        <authorList>
            <person name="Kim W."/>
        </authorList>
    </citation>
    <scope>NUCLEOTIDE SEQUENCE [LARGE SCALE GENOMIC DNA]</scope>
    <source>
        <strain evidence="19 20">CAU 1612</strain>
    </source>
</reference>
<dbReference type="EC" id="7.1.1.9" evidence="15"/>
<dbReference type="InterPro" id="IPR001505">
    <property type="entry name" value="Copper_CuA"/>
</dbReference>
<name>A0ABS3F2R9_9PROT</name>
<dbReference type="InterPro" id="IPR034210">
    <property type="entry name" value="CcO_II_C"/>
</dbReference>
<keyword evidence="20" id="KW-1185">Reference proteome</keyword>
<dbReference type="NCBIfam" id="TIGR02866">
    <property type="entry name" value="CoxB"/>
    <property type="match status" value="1"/>
</dbReference>
<dbReference type="Gene3D" id="2.60.40.420">
    <property type="entry name" value="Cupredoxins - blue copper proteins"/>
    <property type="match status" value="1"/>
</dbReference>
<evidence type="ECO:0000256" key="16">
    <source>
        <dbReference type="SAM" id="Phobius"/>
    </source>
</evidence>
<evidence type="ECO:0000256" key="14">
    <source>
        <dbReference type="RuleBase" id="RU000456"/>
    </source>
</evidence>
<dbReference type="InterPro" id="IPR002429">
    <property type="entry name" value="CcO_II-like_C"/>
</dbReference>
<dbReference type="SUPFAM" id="SSF49503">
    <property type="entry name" value="Cupredoxins"/>
    <property type="match status" value="1"/>
</dbReference>
<comment type="cofactor">
    <cofactor evidence="15">
        <name>Cu cation</name>
        <dbReference type="ChEBI" id="CHEBI:23378"/>
    </cofactor>
    <text evidence="15">Binds a copper A center.</text>
</comment>
<evidence type="ECO:0000256" key="9">
    <source>
        <dbReference type="ARBA" id="ARBA00022989"/>
    </source>
</evidence>
<feature type="domain" description="Cytochrome oxidase subunit II copper A binding" evidence="17">
    <location>
        <begin position="126"/>
        <end position="259"/>
    </location>
</feature>
<keyword evidence="10 15" id="KW-0186">Copper</keyword>
<dbReference type="InterPro" id="IPR014222">
    <property type="entry name" value="Cyt_c_oxidase_su2"/>
</dbReference>
<dbReference type="EMBL" id="JAFLNC010000001">
    <property type="protein sequence ID" value="MBO0332217.1"/>
    <property type="molecule type" value="Genomic_DNA"/>
</dbReference>
<dbReference type="PROSITE" id="PS00078">
    <property type="entry name" value="COX2"/>
    <property type="match status" value="1"/>
</dbReference>
<keyword evidence="6 15" id="KW-0479">Metal-binding</keyword>
<keyword evidence="3 14" id="KW-0813">Transport</keyword>
<evidence type="ECO:0000256" key="12">
    <source>
        <dbReference type="ARBA" id="ARBA00024688"/>
    </source>
</evidence>
<gene>
    <name evidence="19" type="primary">coxB</name>
    <name evidence="19" type="ORF">J0X12_01235</name>
</gene>
<organism evidence="19 20">
    <name type="scientific">Sneathiella sedimenti</name>
    <dbReference type="NCBI Taxonomy" id="2816034"/>
    <lineage>
        <taxon>Bacteria</taxon>
        <taxon>Pseudomonadati</taxon>
        <taxon>Pseudomonadota</taxon>
        <taxon>Alphaproteobacteria</taxon>
        <taxon>Sneathiellales</taxon>
        <taxon>Sneathiellaceae</taxon>
        <taxon>Sneathiella</taxon>
    </lineage>
</organism>
<comment type="similarity">
    <text evidence="2 14">Belongs to the cytochrome c oxidase subunit 2 family.</text>
</comment>